<dbReference type="EMBL" id="KV748270">
    <property type="protein sequence ID" value="OCK87085.1"/>
    <property type="molecule type" value="Genomic_DNA"/>
</dbReference>
<gene>
    <name evidence="1" type="ORF">K441DRAFT_671284</name>
</gene>
<dbReference type="Proteomes" id="UP000250078">
    <property type="component" value="Unassembled WGS sequence"/>
</dbReference>
<evidence type="ECO:0000313" key="1">
    <source>
        <dbReference type="EMBL" id="OCK87085.1"/>
    </source>
</evidence>
<sequence>MGLIAEDRRSIVDRVKTMSPIFIGAMVFYLLFALLFRSHQRRQRLSKLGERAPSVPSQLPLGLDVLITAVKRIHADQFFEWGREILNVPGRTVELSMLGISIVMTDDPNNIKAILSTKFSSFGKGETFHEIWRDLMLDSVFATDGEVWHTNKDYLREHTAKFRPTDYAITEKHAQHLIRNISDGQPHDCLNEIDRFSLDVVSDVFFGTSAGTLLTEEQPIRESVEKMYNANTQKLLLGDLGALLPGNKAASKVVDDYLNDLIDTASSDTTKDPTEKARKEQTLLGSMVVRGTSRKLIKDQLMAILLGGKDPASIAITWALYQLARNPDMVETLRKEIESTVGMSNPPEPHNLKNMPYLHNIVQETLRLHSPLGFNIRTALKDTSLPTGSGPEGKDPVGILKGTHVIMANASLQRRADLVGPDADTFNPRRWESWKPAIWAYLPFNHGPRICLGKNFAVMQVEYILCRLFQEFKGVTLVSEDGGEGGKGTEVKIRIALNTKPAEAIMLRFVK</sequence>
<keyword evidence="2" id="KW-1185">Reference proteome</keyword>
<evidence type="ECO:0000313" key="2">
    <source>
        <dbReference type="Proteomes" id="UP000250078"/>
    </source>
</evidence>
<proteinExistence type="predicted"/>
<name>A0ACC8ELA0_9PEZI</name>
<accession>A0ACC8ELA0</accession>
<reference evidence="1 2" key="1">
    <citation type="journal article" date="2016" name="Nat. Commun.">
        <title>Ectomycorrhizal ecology is imprinted in the genome of the dominant symbiotic fungus Cenococcum geophilum.</title>
        <authorList>
            <consortium name="DOE Joint Genome Institute"/>
            <person name="Peter M."/>
            <person name="Kohler A."/>
            <person name="Ohm R.A."/>
            <person name="Kuo A."/>
            <person name="Krutzmann J."/>
            <person name="Morin E."/>
            <person name="Arend M."/>
            <person name="Barry K.W."/>
            <person name="Binder M."/>
            <person name="Choi C."/>
            <person name="Clum A."/>
            <person name="Copeland A."/>
            <person name="Grisel N."/>
            <person name="Haridas S."/>
            <person name="Kipfer T."/>
            <person name="LaButti K."/>
            <person name="Lindquist E."/>
            <person name="Lipzen A."/>
            <person name="Maire R."/>
            <person name="Meier B."/>
            <person name="Mihaltcheva S."/>
            <person name="Molinier V."/>
            <person name="Murat C."/>
            <person name="Poggeler S."/>
            <person name="Quandt C.A."/>
            <person name="Sperisen C."/>
            <person name="Tritt A."/>
            <person name="Tisserant E."/>
            <person name="Crous P.W."/>
            <person name="Henrissat B."/>
            <person name="Nehls U."/>
            <person name="Egli S."/>
            <person name="Spatafora J.W."/>
            <person name="Grigoriev I.V."/>
            <person name="Martin F.M."/>
        </authorList>
    </citation>
    <scope>NUCLEOTIDE SEQUENCE [LARGE SCALE GENOMIC DNA]</scope>
    <source>
        <strain evidence="1 2">1.58</strain>
    </source>
</reference>
<organism evidence="1 2">
    <name type="scientific">Cenococcum geophilum 1.58</name>
    <dbReference type="NCBI Taxonomy" id="794803"/>
    <lineage>
        <taxon>Eukaryota</taxon>
        <taxon>Fungi</taxon>
        <taxon>Dikarya</taxon>
        <taxon>Ascomycota</taxon>
        <taxon>Pezizomycotina</taxon>
        <taxon>Dothideomycetes</taxon>
        <taxon>Pleosporomycetidae</taxon>
        <taxon>Gloniales</taxon>
        <taxon>Gloniaceae</taxon>
        <taxon>Cenococcum</taxon>
    </lineage>
</organism>
<protein>
    <submittedName>
        <fullName evidence="1">Cytochrome P450</fullName>
    </submittedName>
</protein>